<gene>
    <name evidence="3" type="ORF">BJG266_LOCUS5309</name>
    <name evidence="4" type="ORF">QVE165_LOCUS30160</name>
</gene>
<dbReference type="GO" id="GO:0004301">
    <property type="term" value="F:epoxide hydrolase activity"/>
    <property type="evidence" value="ECO:0007669"/>
    <property type="project" value="TreeGrafter"/>
</dbReference>
<dbReference type="EMBL" id="CAJNOI010000014">
    <property type="protein sequence ID" value="CAF0803034.1"/>
    <property type="molecule type" value="Genomic_DNA"/>
</dbReference>
<proteinExistence type="predicted"/>
<evidence type="ECO:0000256" key="1">
    <source>
        <dbReference type="ARBA" id="ARBA00022801"/>
    </source>
</evidence>
<keyword evidence="5" id="KW-1185">Reference proteome</keyword>
<dbReference type="Gene3D" id="3.40.50.1820">
    <property type="entry name" value="alpha/beta hydrolase"/>
    <property type="match status" value="1"/>
</dbReference>
<reference evidence="3" key="1">
    <citation type="submission" date="2021-02" db="EMBL/GenBank/DDBJ databases">
        <authorList>
            <person name="Nowell W R."/>
        </authorList>
    </citation>
    <scope>NUCLEOTIDE SEQUENCE</scope>
</reference>
<evidence type="ECO:0000259" key="2">
    <source>
        <dbReference type="Pfam" id="PF00561"/>
    </source>
</evidence>
<dbReference type="AlphaFoldDB" id="A0A813T3T4"/>
<dbReference type="InterPro" id="IPR000639">
    <property type="entry name" value="Epox_hydrolase-like"/>
</dbReference>
<dbReference type="Proteomes" id="UP000663877">
    <property type="component" value="Unassembled WGS sequence"/>
</dbReference>
<organism evidence="3 6">
    <name type="scientific">Adineta steineri</name>
    <dbReference type="NCBI Taxonomy" id="433720"/>
    <lineage>
        <taxon>Eukaryota</taxon>
        <taxon>Metazoa</taxon>
        <taxon>Spiralia</taxon>
        <taxon>Gnathifera</taxon>
        <taxon>Rotifera</taxon>
        <taxon>Eurotatoria</taxon>
        <taxon>Bdelloidea</taxon>
        <taxon>Adinetida</taxon>
        <taxon>Adinetidae</taxon>
        <taxon>Adineta</taxon>
    </lineage>
</organism>
<feature type="domain" description="AB hydrolase-1" evidence="2">
    <location>
        <begin position="61"/>
        <end position="300"/>
    </location>
</feature>
<name>A0A813T3T4_9BILA</name>
<evidence type="ECO:0000313" key="5">
    <source>
        <dbReference type="Proteomes" id="UP000663832"/>
    </source>
</evidence>
<dbReference type="PANTHER" id="PTHR42977">
    <property type="entry name" value="HYDROLASE-RELATED"/>
    <property type="match status" value="1"/>
</dbReference>
<evidence type="ECO:0000313" key="4">
    <source>
        <dbReference type="EMBL" id="CAF1281311.1"/>
    </source>
</evidence>
<dbReference type="InterPro" id="IPR051340">
    <property type="entry name" value="Haloalkane_dehalogenase"/>
</dbReference>
<dbReference type="InterPro" id="IPR000073">
    <property type="entry name" value="AB_hydrolase_1"/>
</dbReference>
<dbReference type="InterPro" id="IPR029058">
    <property type="entry name" value="AB_hydrolase_fold"/>
</dbReference>
<dbReference type="OrthoDB" id="408373at2759"/>
<sequence>MSLRSISSGILRTPNSAFVNLLDYPFQPNYIDLLNPGSIGDGKTKLRLHYLDEGNQSSPETILLLHGEPSWSYLYRHFIPKLKQYRVIAVDLIGFGKSDKPTNKNDYTYQRHVNWIREFIENLNLNNITLFCQDWGSLIGLQLVGTNGVGDRFARVVAANGGLPTGDGKISKGFIQWLDFASQQTEMDVGRVIKSGVVKDMKQEEIDAYNAPFPNEQYQAGALVFPLLVPITPENPSSEYNRQAWKNLKNFNRPFLTLFSDSDPITAGLDKILQSMIPGAKNQSHTTITDAGHFLQEDKPHEIVEHLIKFIKDNPLILARL</sequence>
<dbReference type="NCBIfam" id="NF002043">
    <property type="entry name" value="PRK00870.1"/>
    <property type="match status" value="1"/>
</dbReference>
<dbReference type="Proteomes" id="UP000663832">
    <property type="component" value="Unassembled WGS sequence"/>
</dbReference>
<evidence type="ECO:0000313" key="3">
    <source>
        <dbReference type="EMBL" id="CAF0803034.1"/>
    </source>
</evidence>
<dbReference type="EMBL" id="CAJNOM010000248">
    <property type="protein sequence ID" value="CAF1281311.1"/>
    <property type="molecule type" value="Genomic_DNA"/>
</dbReference>
<dbReference type="Pfam" id="PF00561">
    <property type="entry name" value="Abhydrolase_1"/>
    <property type="match status" value="1"/>
</dbReference>
<dbReference type="PRINTS" id="PR00412">
    <property type="entry name" value="EPOXHYDRLASE"/>
</dbReference>
<accession>A0A813T3T4</accession>
<evidence type="ECO:0000313" key="6">
    <source>
        <dbReference type="Proteomes" id="UP000663877"/>
    </source>
</evidence>
<comment type="caution">
    <text evidence="3">The sequence shown here is derived from an EMBL/GenBank/DDBJ whole genome shotgun (WGS) entry which is preliminary data.</text>
</comment>
<dbReference type="PANTHER" id="PTHR42977:SF3">
    <property type="entry name" value="AB HYDROLASE-1 DOMAIN-CONTAINING PROTEIN"/>
    <property type="match status" value="1"/>
</dbReference>
<dbReference type="SUPFAM" id="SSF53474">
    <property type="entry name" value="alpha/beta-Hydrolases"/>
    <property type="match status" value="1"/>
</dbReference>
<keyword evidence="1" id="KW-0378">Hydrolase</keyword>
<protein>
    <recommendedName>
        <fullName evidence="2">AB hydrolase-1 domain-containing protein</fullName>
    </recommendedName>
</protein>